<dbReference type="Proteomes" id="UP000321638">
    <property type="component" value="Unassembled WGS sequence"/>
</dbReference>
<dbReference type="InterPro" id="IPR029058">
    <property type="entry name" value="AB_hydrolase_fold"/>
</dbReference>
<dbReference type="GO" id="GO:0016787">
    <property type="term" value="F:hydrolase activity"/>
    <property type="evidence" value="ECO:0007669"/>
    <property type="project" value="UniProtKB-KW"/>
</dbReference>
<accession>A0A5C8PHE5</accession>
<name>A0A5C8PHE5_9HYPH</name>
<gene>
    <name evidence="3" type="ORF">FHP25_22505</name>
</gene>
<dbReference type="InterPro" id="IPR000639">
    <property type="entry name" value="Epox_hydrolase-like"/>
</dbReference>
<evidence type="ECO:0000256" key="1">
    <source>
        <dbReference type="ARBA" id="ARBA00022801"/>
    </source>
</evidence>
<keyword evidence="4" id="KW-1185">Reference proteome</keyword>
<dbReference type="Gene3D" id="3.40.50.1820">
    <property type="entry name" value="alpha/beta hydrolase"/>
    <property type="match status" value="1"/>
</dbReference>
<dbReference type="OrthoDB" id="7253779at2"/>
<dbReference type="InterPro" id="IPR000073">
    <property type="entry name" value="AB_hydrolase_1"/>
</dbReference>
<dbReference type="AlphaFoldDB" id="A0A5C8PHE5"/>
<feature type="domain" description="AB hydrolase-1" evidence="2">
    <location>
        <begin position="5"/>
        <end position="238"/>
    </location>
</feature>
<comment type="caution">
    <text evidence="3">The sequence shown here is derived from an EMBL/GenBank/DDBJ whole genome shotgun (WGS) entry which is preliminary data.</text>
</comment>
<dbReference type="GO" id="GO:0016020">
    <property type="term" value="C:membrane"/>
    <property type="evidence" value="ECO:0007669"/>
    <property type="project" value="TreeGrafter"/>
</dbReference>
<dbReference type="PANTHER" id="PTHR43798:SF31">
    <property type="entry name" value="AB HYDROLASE SUPERFAMILY PROTEIN YCLE"/>
    <property type="match status" value="1"/>
</dbReference>
<evidence type="ECO:0000313" key="4">
    <source>
        <dbReference type="Proteomes" id="UP000321638"/>
    </source>
</evidence>
<dbReference type="PANTHER" id="PTHR43798">
    <property type="entry name" value="MONOACYLGLYCEROL LIPASE"/>
    <property type="match status" value="1"/>
</dbReference>
<evidence type="ECO:0000259" key="2">
    <source>
        <dbReference type="Pfam" id="PF00561"/>
    </source>
</evidence>
<evidence type="ECO:0000313" key="3">
    <source>
        <dbReference type="EMBL" id="TXL73226.1"/>
    </source>
</evidence>
<protein>
    <submittedName>
        <fullName evidence="3">Alpha/beta hydrolase</fullName>
    </submittedName>
</protein>
<keyword evidence="1 3" id="KW-0378">Hydrolase</keyword>
<dbReference type="EMBL" id="VDUZ01000027">
    <property type="protein sequence ID" value="TXL73226.1"/>
    <property type="molecule type" value="Genomic_DNA"/>
</dbReference>
<dbReference type="InterPro" id="IPR050266">
    <property type="entry name" value="AB_hydrolase_sf"/>
</dbReference>
<dbReference type="SUPFAM" id="SSF53474">
    <property type="entry name" value="alpha/beta-Hydrolases"/>
    <property type="match status" value="1"/>
</dbReference>
<dbReference type="PRINTS" id="PR00412">
    <property type="entry name" value="EPOXHYDRLASE"/>
</dbReference>
<dbReference type="Pfam" id="PF00561">
    <property type="entry name" value="Abhydrolase_1"/>
    <property type="match status" value="1"/>
</dbReference>
<sequence length="253" mass="27128">MGAGPAIIFAHGLGGNHLSWWQQMPHFAERHTCIAFAHRGFAPSDPIAGGPHPRDYVDDLEALIAHLRLTDVRIVAQSMGGWSAVEYALRRPAALKGLVLAATSGTLDPRAADPTGGAQLDAWQREAAAQHAALRDRGIHVAAGARMTMEQPAHHFLYASIDAINAALDKEAVRQRLGETRVRGLDDARRIAVPTLFVTGAEDIVFPSFIAPHLAAAMAKGRAAQIANAGHSAYFERPTQFNRLVSDFLAEAG</sequence>
<proteinExistence type="predicted"/>
<reference evidence="3 4" key="1">
    <citation type="submission" date="2019-06" db="EMBL/GenBank/DDBJ databases">
        <title>New taxonomy in bacterial strain CC-CFT640, isolated from vineyard.</title>
        <authorList>
            <person name="Lin S.-Y."/>
            <person name="Tsai C.-F."/>
            <person name="Young C.-C."/>
        </authorList>
    </citation>
    <scope>NUCLEOTIDE SEQUENCE [LARGE SCALE GENOMIC DNA]</scope>
    <source>
        <strain evidence="3 4">CC-CFT640</strain>
    </source>
</reference>
<organism evidence="3 4">
    <name type="scientific">Vineibacter terrae</name>
    <dbReference type="NCBI Taxonomy" id="2586908"/>
    <lineage>
        <taxon>Bacteria</taxon>
        <taxon>Pseudomonadati</taxon>
        <taxon>Pseudomonadota</taxon>
        <taxon>Alphaproteobacteria</taxon>
        <taxon>Hyphomicrobiales</taxon>
        <taxon>Vineibacter</taxon>
    </lineage>
</organism>